<reference evidence="2" key="2">
    <citation type="submission" date="2016-06" db="EMBL/GenBank/DDBJ databases">
        <authorList>
            <person name="Nicholson A.C."/>
        </authorList>
    </citation>
    <scope>NUCLEOTIDE SEQUENCE [LARGE SCALE GENOMIC DNA]</scope>
    <source>
        <strain evidence="2">E6809</strain>
    </source>
</reference>
<dbReference type="EMBL" id="MAHS01000009">
    <property type="protein sequence ID" value="OPB49199.1"/>
    <property type="molecule type" value="Genomic_DNA"/>
</dbReference>
<reference evidence="1 3" key="1">
    <citation type="submission" date="2016-02" db="EMBL/GenBank/DDBJ databases">
        <authorList>
            <person name="Nicholson A.C."/>
            <person name="Humrighouse B.W."/>
            <person name="Loparev V."/>
            <person name="Emery B."/>
            <person name="Graziano J."/>
            <person name="McQuiston J.R."/>
        </authorList>
    </citation>
    <scope>NUCLEOTIDE SEQUENCE [LARGE SCALE GENOMIC DNA]</scope>
    <source>
        <strain evidence="1 3">E6809</strain>
    </source>
</reference>
<sequence length="178" mass="21124">MILSFKTQINGKPTLFPEKIFAGLIKNKIVPESKEFFKCYRMPPMLIRLLTPKIHTIREDSSSRWKVGMMIDFFINARTKNMFRFAPQAQVVSVQEIFMTRRGSDLEITISKEHSYIGGDDFYLYYDAKEQLSINDGFDSYSDFVKYFYDIIEENGRKTGNYWFKGKIIHWTDLKYEK</sequence>
<protein>
    <submittedName>
        <fullName evidence="2">Uncharacterized protein</fullName>
    </submittedName>
</protein>
<proteinExistence type="predicted"/>
<gene>
    <name evidence="1" type="ORF">AYC66_08090</name>
    <name evidence="2" type="ORF">BAY09_00225</name>
</gene>
<name>A0A494J5J0_9FLAO</name>
<dbReference type="Proteomes" id="UP000189738">
    <property type="component" value="Chromosome"/>
</dbReference>
<dbReference type="RefSeq" id="WP_078720132.1">
    <property type="nucleotide sequence ID" value="NZ_CP014339.1"/>
</dbReference>
<dbReference type="EMBL" id="CP014339">
    <property type="protein sequence ID" value="AQX50635.1"/>
    <property type="molecule type" value="Genomic_DNA"/>
</dbReference>
<evidence type="ECO:0000313" key="2">
    <source>
        <dbReference type="EMBL" id="OPB49199.1"/>
    </source>
</evidence>
<evidence type="ECO:0000313" key="3">
    <source>
        <dbReference type="Proteomes" id="UP000189738"/>
    </source>
</evidence>
<dbReference type="AlphaFoldDB" id="A0A494J5J0"/>
<accession>A0A494J5J0</accession>
<evidence type="ECO:0000313" key="1">
    <source>
        <dbReference type="EMBL" id="AQX50635.1"/>
    </source>
</evidence>
<organism evidence="2">
    <name type="scientific">Elizabethkingia anophelis</name>
    <dbReference type="NCBI Taxonomy" id="1117645"/>
    <lineage>
        <taxon>Bacteria</taxon>
        <taxon>Pseudomonadati</taxon>
        <taxon>Bacteroidota</taxon>
        <taxon>Flavobacteriia</taxon>
        <taxon>Flavobacteriales</taxon>
        <taxon>Weeksellaceae</taxon>
        <taxon>Elizabethkingia</taxon>
    </lineage>
</organism>